<sequence>MARAISSSLRRALLLQESGEAIISFLTIDHDDLAAPIRVASDGVDYSWQGEDWIGFPFKMQLLSDDEGAPKCQIEVQNVDRAIGDKLRALSSTARLRLDLVAASEFDQTADPRTPLGTPPVEYSANHLRLANVSVDAMMITGDVISRDYSQDSFPARLATQDKFPGLYR</sequence>
<evidence type="ECO:0000313" key="1">
    <source>
        <dbReference type="EMBL" id="GLI23494.1"/>
    </source>
</evidence>
<reference evidence="1" key="1">
    <citation type="submission" date="2022-12" db="EMBL/GenBank/DDBJ databases">
        <title>Reference genome sequencing for broad-spectrum identification of bacterial and archaeal isolates by mass spectrometry.</title>
        <authorList>
            <person name="Sekiguchi Y."/>
            <person name="Tourlousse D.M."/>
        </authorList>
    </citation>
    <scope>NUCLEOTIDE SEQUENCE</scope>
    <source>
        <strain evidence="1">301</strain>
    </source>
</reference>
<dbReference type="AlphaFoldDB" id="A0A9W6CMK6"/>
<dbReference type="EMBL" id="BSDO01000004">
    <property type="protein sequence ID" value="GLI23494.1"/>
    <property type="molecule type" value="Genomic_DNA"/>
</dbReference>
<reference evidence="2 4" key="2">
    <citation type="submission" date="2023-07" db="EMBL/GenBank/DDBJ databases">
        <title>Genomic Encyclopedia of Type Strains, Phase IV (KMG-IV): sequencing the most valuable type-strain genomes for metagenomic binning, comparative biology and taxonomic classification.</title>
        <authorList>
            <person name="Goeker M."/>
        </authorList>
    </citation>
    <scope>NUCLEOTIDE SEQUENCE [LARGE SCALE GENOMIC DNA]</scope>
    <source>
        <strain evidence="2 4">DSM 338</strain>
    </source>
</reference>
<gene>
    <name evidence="2" type="ORF">GGQ86_002968</name>
    <name evidence="1" type="ORF">XFLAVUS301_31680</name>
</gene>
<evidence type="ECO:0000313" key="4">
    <source>
        <dbReference type="Proteomes" id="UP001245370"/>
    </source>
</evidence>
<dbReference type="GeneID" id="95763951"/>
<proteinExistence type="predicted"/>
<dbReference type="RefSeq" id="WP_281808343.1">
    <property type="nucleotide sequence ID" value="NZ_BSDO01000004.1"/>
</dbReference>
<comment type="caution">
    <text evidence="1">The sequence shown here is derived from an EMBL/GenBank/DDBJ whole genome shotgun (WGS) entry which is preliminary data.</text>
</comment>
<keyword evidence="4" id="KW-1185">Reference proteome</keyword>
<dbReference type="InterPro" id="IPR014974">
    <property type="entry name" value="DUF1833"/>
</dbReference>
<dbReference type="Proteomes" id="UP001144397">
    <property type="component" value="Unassembled WGS sequence"/>
</dbReference>
<evidence type="ECO:0000313" key="3">
    <source>
        <dbReference type="Proteomes" id="UP001144397"/>
    </source>
</evidence>
<dbReference type="Proteomes" id="UP001245370">
    <property type="component" value="Unassembled WGS sequence"/>
</dbReference>
<dbReference type="EMBL" id="JAVDPY010000005">
    <property type="protein sequence ID" value="MDR6334486.1"/>
    <property type="molecule type" value="Genomic_DNA"/>
</dbReference>
<organism evidence="1 3">
    <name type="scientific">Xanthobacter flavus</name>
    <dbReference type="NCBI Taxonomy" id="281"/>
    <lineage>
        <taxon>Bacteria</taxon>
        <taxon>Pseudomonadati</taxon>
        <taxon>Pseudomonadota</taxon>
        <taxon>Alphaproteobacteria</taxon>
        <taxon>Hyphomicrobiales</taxon>
        <taxon>Xanthobacteraceae</taxon>
        <taxon>Xanthobacter</taxon>
    </lineage>
</organism>
<name>A0A9W6CMK6_XANFL</name>
<accession>A0A9W6CMK6</accession>
<evidence type="ECO:0000313" key="2">
    <source>
        <dbReference type="EMBL" id="MDR6334486.1"/>
    </source>
</evidence>
<dbReference type="Pfam" id="PF08875">
    <property type="entry name" value="DUF1833"/>
    <property type="match status" value="1"/>
</dbReference>
<protein>
    <submittedName>
        <fullName evidence="1">Uncharacterized protein</fullName>
    </submittedName>
</protein>